<evidence type="ECO:0000256" key="2">
    <source>
        <dbReference type="SAM" id="MobiDB-lite"/>
    </source>
</evidence>
<evidence type="ECO:0000256" key="1">
    <source>
        <dbReference type="ARBA" id="ARBA00006611"/>
    </source>
</evidence>
<protein>
    <recommendedName>
        <fullName evidence="3">Bacterial type II secretion system protein E domain-containing protein</fullName>
    </recommendedName>
</protein>
<feature type="region of interest" description="Disordered" evidence="2">
    <location>
        <begin position="550"/>
        <end position="575"/>
    </location>
</feature>
<reference evidence="4 5" key="1">
    <citation type="journal article" date="2019" name="Int. J. Syst. Evol. Microbiol.">
        <title>The Global Catalogue of Microorganisms (GCM) 10K type strain sequencing project: providing services to taxonomists for standard genome sequencing and annotation.</title>
        <authorList>
            <consortium name="The Broad Institute Genomics Platform"/>
            <consortium name="The Broad Institute Genome Sequencing Center for Infectious Disease"/>
            <person name="Wu L."/>
            <person name="Ma J."/>
        </authorList>
    </citation>
    <scope>NUCLEOTIDE SEQUENCE [LARGE SCALE GENOMIC DNA]</scope>
    <source>
        <strain evidence="4 5">JCM 16014</strain>
    </source>
</reference>
<dbReference type="NCBIfam" id="TIGR03819">
    <property type="entry name" value="heli_sec_ATPase"/>
    <property type="match status" value="1"/>
</dbReference>
<dbReference type="Gene3D" id="3.30.450.380">
    <property type="match status" value="1"/>
</dbReference>
<evidence type="ECO:0000313" key="4">
    <source>
        <dbReference type="EMBL" id="GAA2043245.1"/>
    </source>
</evidence>
<gene>
    <name evidence="4" type="ORF">GCM10009839_52930</name>
</gene>
<comment type="caution">
    <text evidence="4">The sequence shown here is derived from an EMBL/GenBank/DDBJ whole genome shotgun (WGS) entry which is preliminary data.</text>
</comment>
<feature type="domain" description="Bacterial type II secretion system protein E" evidence="3">
    <location>
        <begin position="102"/>
        <end position="380"/>
    </location>
</feature>
<dbReference type="InterPro" id="IPR050921">
    <property type="entry name" value="T4SS_GSP_E_ATPase"/>
</dbReference>
<feature type="compositionally biased region" description="Pro residues" evidence="2">
    <location>
        <begin position="33"/>
        <end position="45"/>
    </location>
</feature>
<dbReference type="PANTHER" id="PTHR30486">
    <property type="entry name" value="TWITCHING MOTILITY PROTEIN PILT"/>
    <property type="match status" value="1"/>
</dbReference>
<proteinExistence type="inferred from homology"/>
<dbReference type="InterPro" id="IPR001482">
    <property type="entry name" value="T2SS/T4SS_dom"/>
</dbReference>
<sequence>MNPPSALPAPPPRPIPRAPGAPGGPGAMLQPVPSRPGTPGTPGPPDRPRLSPSLIERVRTRLATPPVRVDMQAILAALRAEGCMLDGRDLRAAAYQVRSELTGAGVLDRYLADPEVTDILVNGPDSVWIERAGQLSRAEVRFPDETAVRRLAQRLAAHAGRRLDDAVPYVDGVLPDGTRLHAVLPPVAARGTLVSLRVPPRRAVPLERLAAAGLATENGARLLRAVATARLSYLVTGGTGSGKTTLLGALLGLVPAAERIVVAEECAEIVVEHPHVARLQCRLPNQENRGAVNLRTLVRQALRMRPDRVVVGEVRGPEVLELLAAMNTGHDGCAATLHANGVEDVVARVEALAAPAGLERGALHAQLASAVQVVVHLVRDQGRRRLAAIGVLERGFPETEVRPAVVFGADGSTTYGPGADRLNRLLGLEIRDWTPRAPAGPPSGAPLAEPLEHLLEHRGPGAHAAPTDPALLGPTTLSPTVLGPTTLDPALLDPILLGPTVLDQTVLDPTLPGPTPTAPVPTGGPERLEGWQKALAVADRLLPVVGDAPADGGTAAGEPFVADYGPAAAGPGGPR</sequence>
<name>A0ABN2UUR6_9ACTN</name>
<comment type="similarity">
    <text evidence="1">Belongs to the GSP E family.</text>
</comment>
<dbReference type="RefSeq" id="WP_344668357.1">
    <property type="nucleotide sequence ID" value="NZ_BAAAQN010000035.1"/>
</dbReference>
<feature type="compositionally biased region" description="Pro residues" evidence="2">
    <location>
        <begin position="1"/>
        <end position="19"/>
    </location>
</feature>
<evidence type="ECO:0000313" key="5">
    <source>
        <dbReference type="Proteomes" id="UP001500751"/>
    </source>
</evidence>
<keyword evidence="5" id="KW-1185">Reference proteome</keyword>
<dbReference type="Pfam" id="PF00437">
    <property type="entry name" value="T2SSE"/>
    <property type="match status" value="1"/>
</dbReference>
<dbReference type="Proteomes" id="UP001500751">
    <property type="component" value="Unassembled WGS sequence"/>
</dbReference>
<dbReference type="PANTHER" id="PTHR30486:SF6">
    <property type="entry name" value="TYPE IV PILUS RETRACTATION ATPASE PILT"/>
    <property type="match status" value="1"/>
</dbReference>
<evidence type="ECO:0000259" key="3">
    <source>
        <dbReference type="Pfam" id="PF00437"/>
    </source>
</evidence>
<dbReference type="SUPFAM" id="SSF52540">
    <property type="entry name" value="P-loop containing nucleoside triphosphate hydrolases"/>
    <property type="match status" value="1"/>
</dbReference>
<organism evidence="4 5">
    <name type="scientific">Catenulispora yoronensis</name>
    <dbReference type="NCBI Taxonomy" id="450799"/>
    <lineage>
        <taxon>Bacteria</taxon>
        <taxon>Bacillati</taxon>
        <taxon>Actinomycetota</taxon>
        <taxon>Actinomycetes</taxon>
        <taxon>Catenulisporales</taxon>
        <taxon>Catenulisporaceae</taxon>
        <taxon>Catenulispora</taxon>
    </lineage>
</organism>
<accession>A0ABN2UUR6</accession>
<feature type="region of interest" description="Disordered" evidence="2">
    <location>
        <begin position="1"/>
        <end position="52"/>
    </location>
</feature>
<dbReference type="Gene3D" id="3.40.50.300">
    <property type="entry name" value="P-loop containing nucleotide triphosphate hydrolases"/>
    <property type="match status" value="1"/>
</dbReference>
<dbReference type="InterPro" id="IPR022399">
    <property type="entry name" value="TadA-like_ATPase"/>
</dbReference>
<dbReference type="InterPro" id="IPR027417">
    <property type="entry name" value="P-loop_NTPase"/>
</dbReference>
<dbReference type="EMBL" id="BAAAQN010000035">
    <property type="protein sequence ID" value="GAA2043245.1"/>
    <property type="molecule type" value="Genomic_DNA"/>
</dbReference>